<dbReference type="PANTHER" id="PTHR30543:SF21">
    <property type="entry name" value="NAD(P)H-DEPENDENT FMN REDUCTASE LOT6"/>
    <property type="match status" value="1"/>
</dbReference>
<dbReference type="InterPro" id="IPR050712">
    <property type="entry name" value="NAD(P)H-dep_reductase"/>
</dbReference>
<organism evidence="4 5">
    <name type="scientific">Paraglaciecola mesophila</name>
    <dbReference type="NCBI Taxonomy" id="197222"/>
    <lineage>
        <taxon>Bacteria</taxon>
        <taxon>Pseudomonadati</taxon>
        <taxon>Pseudomonadota</taxon>
        <taxon>Gammaproteobacteria</taxon>
        <taxon>Alteromonadales</taxon>
        <taxon>Alteromonadaceae</taxon>
        <taxon>Paraglaciecola</taxon>
    </lineage>
</organism>
<dbReference type="AlphaFoldDB" id="A0A857JGH7"/>
<proteinExistence type="predicted"/>
<dbReference type="Proteomes" id="UP000464524">
    <property type="component" value="Chromosome"/>
</dbReference>
<dbReference type="GO" id="GO:0005829">
    <property type="term" value="C:cytosol"/>
    <property type="evidence" value="ECO:0007669"/>
    <property type="project" value="TreeGrafter"/>
</dbReference>
<dbReference type="PANTHER" id="PTHR30543">
    <property type="entry name" value="CHROMATE REDUCTASE"/>
    <property type="match status" value="1"/>
</dbReference>
<dbReference type="InterPro" id="IPR005025">
    <property type="entry name" value="FMN_Rdtase-like_dom"/>
</dbReference>
<dbReference type="GO" id="GO:0050625">
    <property type="term" value="F:2-hydroxy-1,4-benzoquinone reductase (NADH) activity"/>
    <property type="evidence" value="ECO:0007669"/>
    <property type="project" value="UniProtKB-EC"/>
</dbReference>
<evidence type="ECO:0000256" key="1">
    <source>
        <dbReference type="ARBA" id="ARBA00001917"/>
    </source>
</evidence>
<dbReference type="Pfam" id="PF03358">
    <property type="entry name" value="FMN_red"/>
    <property type="match status" value="1"/>
</dbReference>
<dbReference type="Gene3D" id="3.40.50.360">
    <property type="match status" value="1"/>
</dbReference>
<evidence type="ECO:0000313" key="5">
    <source>
        <dbReference type="Proteomes" id="UP000464524"/>
    </source>
</evidence>
<keyword evidence="2" id="KW-0285">Flavoprotein</keyword>
<feature type="domain" description="NADPH-dependent FMN reductase-like" evidence="3">
    <location>
        <begin position="4"/>
        <end position="156"/>
    </location>
</feature>
<dbReference type="EC" id="1.6.5.7" evidence="4"/>
<evidence type="ECO:0000256" key="2">
    <source>
        <dbReference type="ARBA" id="ARBA00022643"/>
    </source>
</evidence>
<comment type="cofactor">
    <cofactor evidence="1">
        <name>FMN</name>
        <dbReference type="ChEBI" id="CHEBI:58210"/>
    </cofactor>
</comment>
<keyword evidence="5" id="KW-1185">Reference proteome</keyword>
<evidence type="ECO:0000259" key="3">
    <source>
        <dbReference type="Pfam" id="PF03358"/>
    </source>
</evidence>
<dbReference type="EMBL" id="CP047656">
    <property type="protein sequence ID" value="QHJ09804.1"/>
    <property type="molecule type" value="Genomic_DNA"/>
</dbReference>
<accession>A0A857JGH7</accession>
<name>A0A857JGH7_9ALTE</name>
<dbReference type="GO" id="GO:0010181">
    <property type="term" value="F:FMN binding"/>
    <property type="evidence" value="ECO:0007669"/>
    <property type="project" value="TreeGrafter"/>
</dbReference>
<dbReference type="OrthoDB" id="5767802at2"/>
<dbReference type="KEGG" id="pmes:FX988_00007"/>
<reference evidence="4 5" key="1">
    <citation type="submission" date="2019-12" db="EMBL/GenBank/DDBJ databases">
        <title>Genome sequencing and assembly of endphytes of Porphyra tenera.</title>
        <authorList>
            <person name="Park J.M."/>
            <person name="Shin R."/>
            <person name="Jo S.H."/>
        </authorList>
    </citation>
    <scope>NUCLEOTIDE SEQUENCE [LARGE SCALE GENOMIC DNA]</scope>
    <source>
        <strain evidence="4 5">GPM4</strain>
    </source>
</reference>
<dbReference type="InterPro" id="IPR029039">
    <property type="entry name" value="Flavoprotein-like_sf"/>
</dbReference>
<sequence>MSSKILFLAGSARKDSLNKKLAKAAYELALEQGAEATFIDLKDYPLPIYDGDDEVENGLPENAIKLKTLFIEHSGLFIASPEYNSSFSALLKNTLDWISRPHTEKERPLSAFTDKVAGLASTSPGALGGLRGLVPLRMLLGNIQVMVIPEQLAIGGGLSAFDEQGNLTNEKQQRTLGLIVARLISETSN</sequence>
<gene>
    <name evidence="4" type="ORF">FX988_00007</name>
</gene>
<keyword evidence="2" id="KW-0288">FMN</keyword>
<keyword evidence="4" id="KW-0560">Oxidoreductase</keyword>
<dbReference type="RefSeq" id="WP_160177765.1">
    <property type="nucleotide sequence ID" value="NZ_CP047656.1"/>
</dbReference>
<evidence type="ECO:0000313" key="4">
    <source>
        <dbReference type="EMBL" id="QHJ09804.1"/>
    </source>
</evidence>
<dbReference type="SUPFAM" id="SSF52218">
    <property type="entry name" value="Flavoproteins"/>
    <property type="match status" value="1"/>
</dbReference>
<protein>
    <submittedName>
        <fullName evidence="4">2-hydroxy-1,4-benzoquinone reductase</fullName>
        <ecNumber evidence="4">1.6.5.7</ecNumber>
    </submittedName>
</protein>